<sequence>MTHSLPVARTARRTGARPVSRMLAIVILPLLAAACQNFGDLEVDPTVRPSDSPIIAQNVRSGRLARVGEAQHPKILATYGGEYSNPKLERMVAGIVGKLVTVSDNPSQVYQITILNSPNVNAFALPGGYLYITRGLLALANDSAELAAVIAHEMAHVTANHGVLRQQKEAEVELASRVVSDVLADKDAGRRALVRGKLRLAQFSRNQELQADAIGIAAIGEAGFDPYAAAGFQKAMANYTAYRNASGEGNASLDFLATHPSTPQRIELAVGHARKFGSQGQGERGRETYLDGVEGMLFGDSAQEGYVRGQVYSHAGLGITFTFPDGFDIDNRTEAVLGARGDDNAAIRFDGVDVPRNQPLTDYIASGWVEGLHPETIRPVQVNGLTGATARATADTWDFDITVLRAGEAVYRILTAMPNGSRELDAVAQGVRSSFRILTAAERAALKPLTLRTVKAGEADTADSLGARMRGVTQPLQSFRVLNGLEPGEPVIAGRRYKIVDD</sequence>
<evidence type="ECO:0000313" key="9">
    <source>
        <dbReference type="Proteomes" id="UP000291301"/>
    </source>
</evidence>
<comment type="cofactor">
    <cofactor evidence="1">
        <name>Zn(2+)</name>
        <dbReference type="ChEBI" id="CHEBI:29105"/>
    </cofactor>
</comment>
<dbReference type="PANTHER" id="PTHR22726">
    <property type="entry name" value="METALLOENDOPEPTIDASE OMA1"/>
    <property type="match status" value="1"/>
</dbReference>
<evidence type="ECO:0000259" key="7">
    <source>
        <dbReference type="Pfam" id="PF01435"/>
    </source>
</evidence>
<dbReference type="CDD" id="cd07324">
    <property type="entry name" value="M48C_Oma1-like"/>
    <property type="match status" value="1"/>
</dbReference>
<dbReference type="Gene3D" id="3.30.2010.10">
    <property type="entry name" value="Metalloproteases ('zincins'), catalytic domain"/>
    <property type="match status" value="1"/>
</dbReference>
<keyword evidence="9" id="KW-1185">Reference proteome</keyword>
<name>A0A4R0PBY7_9HYPH</name>
<evidence type="ECO:0000313" key="8">
    <source>
        <dbReference type="EMBL" id="TCD13867.1"/>
    </source>
</evidence>
<evidence type="ECO:0000256" key="1">
    <source>
        <dbReference type="ARBA" id="ARBA00001947"/>
    </source>
</evidence>
<evidence type="ECO:0000256" key="5">
    <source>
        <dbReference type="ARBA" id="ARBA00022833"/>
    </source>
</evidence>
<keyword evidence="2 8" id="KW-0645">Protease</keyword>
<dbReference type="GO" id="GO:0046872">
    <property type="term" value="F:metal ion binding"/>
    <property type="evidence" value="ECO:0007669"/>
    <property type="project" value="UniProtKB-KW"/>
</dbReference>
<keyword evidence="6 8" id="KW-0482">Metalloprotease</keyword>
<comment type="caution">
    <text evidence="8">The sequence shown here is derived from an EMBL/GenBank/DDBJ whole genome shotgun (WGS) entry which is preliminary data.</text>
</comment>
<keyword evidence="3" id="KW-0479">Metal-binding</keyword>
<dbReference type="EMBL" id="SJST01000004">
    <property type="protein sequence ID" value="TCD13867.1"/>
    <property type="molecule type" value="Genomic_DNA"/>
</dbReference>
<evidence type="ECO:0000256" key="6">
    <source>
        <dbReference type="ARBA" id="ARBA00023049"/>
    </source>
</evidence>
<feature type="domain" description="Peptidase M48" evidence="7">
    <location>
        <begin position="89"/>
        <end position="267"/>
    </location>
</feature>
<reference evidence="8 9" key="1">
    <citation type="journal article" date="2015" name="Antonie Van Leeuwenhoek">
        <title>Oricola cellulosilytica gen. nov., sp. nov., a cellulose-degrading bacterium of the family Phyllobacteriaceae isolated from surface seashore water, and emended descriptions of Mesorhizobium loti and Phyllobacterium myrsinacearum.</title>
        <authorList>
            <person name="Hameed A."/>
            <person name="Shahina M."/>
            <person name="Lai W.A."/>
            <person name="Lin S.Y."/>
            <person name="Young L.S."/>
            <person name="Liu Y.C."/>
            <person name="Hsu Y.H."/>
            <person name="Young C.C."/>
        </authorList>
    </citation>
    <scope>NUCLEOTIDE SEQUENCE [LARGE SCALE GENOMIC DNA]</scope>
    <source>
        <strain evidence="8 9">KCTC 52183</strain>
    </source>
</reference>
<proteinExistence type="predicted"/>
<dbReference type="AlphaFoldDB" id="A0A4R0PBY7"/>
<dbReference type="Proteomes" id="UP000291301">
    <property type="component" value="Unassembled WGS sequence"/>
</dbReference>
<accession>A0A4R0PBY7</accession>
<dbReference type="PANTHER" id="PTHR22726:SF1">
    <property type="entry name" value="METALLOENDOPEPTIDASE OMA1, MITOCHONDRIAL"/>
    <property type="match status" value="1"/>
</dbReference>
<dbReference type="Pfam" id="PF01435">
    <property type="entry name" value="Peptidase_M48"/>
    <property type="match status" value="1"/>
</dbReference>
<organism evidence="8 9">
    <name type="scientific">Oricola cellulosilytica</name>
    <dbReference type="NCBI Taxonomy" id="1429082"/>
    <lineage>
        <taxon>Bacteria</taxon>
        <taxon>Pseudomonadati</taxon>
        <taxon>Pseudomonadota</taxon>
        <taxon>Alphaproteobacteria</taxon>
        <taxon>Hyphomicrobiales</taxon>
        <taxon>Ahrensiaceae</taxon>
        <taxon>Oricola</taxon>
    </lineage>
</organism>
<dbReference type="GO" id="GO:0004222">
    <property type="term" value="F:metalloendopeptidase activity"/>
    <property type="evidence" value="ECO:0007669"/>
    <property type="project" value="InterPro"/>
</dbReference>
<dbReference type="GO" id="GO:0016020">
    <property type="term" value="C:membrane"/>
    <property type="evidence" value="ECO:0007669"/>
    <property type="project" value="TreeGrafter"/>
</dbReference>
<dbReference type="GO" id="GO:0051603">
    <property type="term" value="P:proteolysis involved in protein catabolic process"/>
    <property type="evidence" value="ECO:0007669"/>
    <property type="project" value="TreeGrafter"/>
</dbReference>
<dbReference type="InterPro" id="IPR051156">
    <property type="entry name" value="Mito/Outer_Membr_Metalloprot"/>
</dbReference>
<evidence type="ECO:0000256" key="2">
    <source>
        <dbReference type="ARBA" id="ARBA00022670"/>
    </source>
</evidence>
<dbReference type="OrthoDB" id="9810445at2"/>
<dbReference type="InterPro" id="IPR001915">
    <property type="entry name" value="Peptidase_M48"/>
</dbReference>
<keyword evidence="4" id="KW-0378">Hydrolase</keyword>
<evidence type="ECO:0000256" key="3">
    <source>
        <dbReference type="ARBA" id="ARBA00022723"/>
    </source>
</evidence>
<keyword evidence="5" id="KW-0862">Zinc</keyword>
<gene>
    <name evidence="8" type="ORF">E0D97_12290</name>
</gene>
<protein>
    <submittedName>
        <fullName evidence="8">Metalloprotease</fullName>
    </submittedName>
</protein>
<evidence type="ECO:0000256" key="4">
    <source>
        <dbReference type="ARBA" id="ARBA00022801"/>
    </source>
</evidence>